<dbReference type="InterPro" id="IPR006680">
    <property type="entry name" value="Amidohydro-rel"/>
</dbReference>
<protein>
    <submittedName>
        <fullName evidence="3">Amidohydrolase family protein</fullName>
    </submittedName>
</protein>
<sequence length="338" mass="35891">MTAEETGGLIDVHSHATPTALLDWLAGQGLADVTEVETGTVRLAPEVSGVAEGTPIPLHRSQYDVDHRLADMDRMGVWRQAVSLPPFVTCSGAADTGLAREVVARGNDALAAFTARGGGRLLPLGTVPLGVPESVEEARRCLDELGCAGIAIGSHGAGRELDDPVHEPLWELLAERRTFVFLHPNAVSGGARLHAYWLPQLVGYPAETALAASRLIFGGVLERHALTLCLAHGGGCLPALEGRLDLGWHRKAVARTVPLPPSAYLGRLYLDTATFSARLLERLIEDFGADRVLLGTDYPFELADTEPAATLDALAIGPADRARVGSANARQLLGHRDL</sequence>
<dbReference type="RefSeq" id="WP_378279285.1">
    <property type="nucleotide sequence ID" value="NZ_JBHSON010000002.1"/>
</dbReference>
<proteinExistence type="predicted"/>
<dbReference type="Pfam" id="PF04909">
    <property type="entry name" value="Amidohydro_2"/>
    <property type="match status" value="1"/>
</dbReference>
<evidence type="ECO:0000256" key="1">
    <source>
        <dbReference type="ARBA" id="ARBA00023239"/>
    </source>
</evidence>
<keyword evidence="1" id="KW-0456">Lyase</keyword>
<organism evidence="3 4">
    <name type="scientific">Actinomadura rugatobispora</name>
    <dbReference type="NCBI Taxonomy" id="1994"/>
    <lineage>
        <taxon>Bacteria</taxon>
        <taxon>Bacillati</taxon>
        <taxon>Actinomycetota</taxon>
        <taxon>Actinomycetes</taxon>
        <taxon>Streptosporangiales</taxon>
        <taxon>Thermomonosporaceae</taxon>
        <taxon>Actinomadura</taxon>
    </lineage>
</organism>
<dbReference type="PANTHER" id="PTHR21240">
    <property type="entry name" value="2-AMINO-3-CARBOXYLMUCONATE-6-SEMIALDEHYDE DECARBOXYLASE"/>
    <property type="match status" value="1"/>
</dbReference>
<accession>A0ABW0ZPE4</accession>
<gene>
    <name evidence="3" type="ORF">ACFPZN_01435</name>
</gene>
<keyword evidence="4" id="KW-1185">Reference proteome</keyword>
<dbReference type="Gene3D" id="3.20.20.140">
    <property type="entry name" value="Metal-dependent hydrolases"/>
    <property type="match status" value="1"/>
</dbReference>
<evidence type="ECO:0000313" key="3">
    <source>
        <dbReference type="EMBL" id="MFC5744268.1"/>
    </source>
</evidence>
<evidence type="ECO:0000313" key="4">
    <source>
        <dbReference type="Proteomes" id="UP001596074"/>
    </source>
</evidence>
<dbReference type="PANTHER" id="PTHR21240:SF28">
    <property type="entry name" value="ISO-OROTATE DECARBOXYLASE (EUROFUNG)"/>
    <property type="match status" value="1"/>
</dbReference>
<dbReference type="Proteomes" id="UP001596074">
    <property type="component" value="Unassembled WGS sequence"/>
</dbReference>
<evidence type="ECO:0000259" key="2">
    <source>
        <dbReference type="Pfam" id="PF04909"/>
    </source>
</evidence>
<dbReference type="InterPro" id="IPR032466">
    <property type="entry name" value="Metal_Hydrolase"/>
</dbReference>
<dbReference type="InterPro" id="IPR032465">
    <property type="entry name" value="ACMSD"/>
</dbReference>
<reference evidence="4" key="1">
    <citation type="journal article" date="2019" name="Int. J. Syst. Evol. Microbiol.">
        <title>The Global Catalogue of Microorganisms (GCM) 10K type strain sequencing project: providing services to taxonomists for standard genome sequencing and annotation.</title>
        <authorList>
            <consortium name="The Broad Institute Genomics Platform"/>
            <consortium name="The Broad Institute Genome Sequencing Center for Infectious Disease"/>
            <person name="Wu L."/>
            <person name="Ma J."/>
        </authorList>
    </citation>
    <scope>NUCLEOTIDE SEQUENCE [LARGE SCALE GENOMIC DNA]</scope>
    <source>
        <strain evidence="4">KCTC 42087</strain>
    </source>
</reference>
<comment type="caution">
    <text evidence="3">The sequence shown here is derived from an EMBL/GenBank/DDBJ whole genome shotgun (WGS) entry which is preliminary data.</text>
</comment>
<name>A0ABW0ZPE4_9ACTN</name>
<feature type="domain" description="Amidohydrolase-related" evidence="2">
    <location>
        <begin position="10"/>
        <end position="334"/>
    </location>
</feature>
<dbReference type="SUPFAM" id="SSF51556">
    <property type="entry name" value="Metallo-dependent hydrolases"/>
    <property type="match status" value="1"/>
</dbReference>
<dbReference type="EMBL" id="JBHSON010000002">
    <property type="protein sequence ID" value="MFC5744268.1"/>
    <property type="molecule type" value="Genomic_DNA"/>
</dbReference>